<proteinExistence type="predicted"/>
<accession>A0A1F7UJC4</accession>
<evidence type="ECO:0008006" key="3">
    <source>
        <dbReference type="Google" id="ProtNLM"/>
    </source>
</evidence>
<evidence type="ECO:0000313" key="2">
    <source>
        <dbReference type="Proteomes" id="UP000176598"/>
    </source>
</evidence>
<evidence type="ECO:0000313" key="1">
    <source>
        <dbReference type="EMBL" id="OGL78345.1"/>
    </source>
</evidence>
<dbReference type="EMBL" id="MGEG01000037">
    <property type="protein sequence ID" value="OGL78345.1"/>
    <property type="molecule type" value="Genomic_DNA"/>
</dbReference>
<dbReference type="AlphaFoldDB" id="A0A1F7UJC4"/>
<sequence>MSATRSDKKAEFFEEYFQDLFRTFKAGDATELSFYADLKKLLEEFSGEGSHVTTNPKRTEAGNPDFRVFTKKGEIVGYVEAKPPTATDLDEIEDSEQLKRYREAFPNLILTNFFEFRLYRDGKLTQKVLLGRPFVMHELRLPSPVEHSEDFVQLLEKFFSFSTPRVISAKMLAIELAKRTRFLRDQVIIEELKAAMG</sequence>
<name>A0A1F7UJC4_9BACT</name>
<gene>
    <name evidence="1" type="ORF">A3F28_03600</name>
</gene>
<reference evidence="1 2" key="1">
    <citation type="journal article" date="2016" name="Nat. Commun.">
        <title>Thousands of microbial genomes shed light on interconnected biogeochemical processes in an aquifer system.</title>
        <authorList>
            <person name="Anantharaman K."/>
            <person name="Brown C.T."/>
            <person name="Hug L.A."/>
            <person name="Sharon I."/>
            <person name="Castelle C.J."/>
            <person name="Probst A.J."/>
            <person name="Thomas B.C."/>
            <person name="Singh A."/>
            <person name="Wilkins M.J."/>
            <person name="Karaoz U."/>
            <person name="Brodie E.L."/>
            <person name="Williams K.H."/>
            <person name="Hubbard S.S."/>
            <person name="Banfield J.F."/>
        </authorList>
    </citation>
    <scope>NUCLEOTIDE SEQUENCE [LARGE SCALE GENOMIC DNA]</scope>
</reference>
<comment type="caution">
    <text evidence="1">The sequence shown here is derived from an EMBL/GenBank/DDBJ whole genome shotgun (WGS) entry which is preliminary data.</text>
</comment>
<protein>
    <recommendedName>
        <fullName evidence="3">DNA methyltransferase</fullName>
    </recommendedName>
</protein>
<feature type="non-terminal residue" evidence="1">
    <location>
        <position position="197"/>
    </location>
</feature>
<organism evidence="1 2">
    <name type="scientific">Candidatus Uhrbacteria bacterium RIFCSPHIGHO2_12_FULL_57_11</name>
    <dbReference type="NCBI Taxonomy" id="1802398"/>
    <lineage>
        <taxon>Bacteria</taxon>
        <taxon>Candidatus Uhriibacteriota</taxon>
    </lineage>
</organism>
<dbReference type="Proteomes" id="UP000176598">
    <property type="component" value="Unassembled WGS sequence"/>
</dbReference>